<sequence length="467" mass="52305">MKKIRDTEAAEISEQTYFDDVKKIQTEIKNYGKDIWHPIDTIKDDYTGLFGYVLKSEKTGQIVISFRGTEMPESVTTKVETKYVGSPSQDAMLATGEASIENGNLVYEKNAISKGELAESNKDVKEDLEGIVLGNSNYTKKRYGTTDYLGTPSQDASLASGRAELDSKAGTISYVHKNQFTEAKEKVDHYVEKFGAKNITFVGHSLGGGLAQYFAVTNDSNAITFASADIYSLLTPEQQHNAINGEYKDNVITYTYPDDVVGTYYEKSVGSVYYMNDPSQAEMVGVSMHGIKNYLDSSLYDDEGYFVPQVLFDEKLQSQLSLSPLALKNSGVSDFHIQIQESLMEMYVQEMKQSEEQIEATKQALLDFLNVYMNSMRDMKSKYMNAVGSGQFDKLNASDVEGYFHEFTKAPVDGVPMLFDIQMFDSLMASLGDTHQDTADIAYNMERMSTDLMQADQFLAQWLRYGS</sequence>
<dbReference type="OrthoDB" id="6450827at2"/>
<gene>
    <name evidence="2" type="ORF">AB986_08355</name>
</gene>
<dbReference type="InterPro" id="IPR029058">
    <property type="entry name" value="AB_hydrolase_fold"/>
</dbReference>
<accession>A0A0J6D1R1</accession>
<evidence type="ECO:0000256" key="1">
    <source>
        <dbReference type="SAM" id="Coils"/>
    </source>
</evidence>
<dbReference type="RefSeq" id="WP_048310393.1">
    <property type="nucleotide sequence ID" value="NZ_CP119526.1"/>
</dbReference>
<organism evidence="2 3">
    <name type="scientific">Guptibacillus hwajinpoensis</name>
    <dbReference type="NCBI Taxonomy" id="208199"/>
    <lineage>
        <taxon>Bacteria</taxon>
        <taxon>Bacillati</taxon>
        <taxon>Bacillota</taxon>
        <taxon>Bacilli</taxon>
        <taxon>Bacillales</taxon>
        <taxon>Guptibacillaceae</taxon>
        <taxon>Guptibacillus</taxon>
    </lineage>
</organism>
<dbReference type="Gene3D" id="3.40.50.1820">
    <property type="entry name" value="alpha/beta hydrolase"/>
    <property type="match status" value="1"/>
</dbReference>
<evidence type="ECO:0000313" key="2">
    <source>
        <dbReference type="EMBL" id="KMM39223.1"/>
    </source>
</evidence>
<dbReference type="Pfam" id="PF26363">
    <property type="entry name" value="Phospholipase-like"/>
    <property type="match status" value="1"/>
</dbReference>
<keyword evidence="1" id="KW-0175">Coiled coil</keyword>
<dbReference type="EMBL" id="LELK01000001">
    <property type="protein sequence ID" value="KMM39223.1"/>
    <property type="molecule type" value="Genomic_DNA"/>
</dbReference>
<keyword evidence="3" id="KW-1185">Reference proteome</keyword>
<name>A0A0J6D1R1_9BACL</name>
<dbReference type="Proteomes" id="UP000035996">
    <property type="component" value="Unassembled WGS sequence"/>
</dbReference>
<protein>
    <submittedName>
        <fullName evidence="2">Uncharacterized protein</fullName>
    </submittedName>
</protein>
<feature type="coiled-coil region" evidence="1">
    <location>
        <begin position="337"/>
        <end position="364"/>
    </location>
</feature>
<proteinExistence type="predicted"/>
<comment type="caution">
    <text evidence="2">The sequence shown here is derived from an EMBL/GenBank/DDBJ whole genome shotgun (WGS) entry which is preliminary data.</text>
</comment>
<evidence type="ECO:0000313" key="3">
    <source>
        <dbReference type="Proteomes" id="UP000035996"/>
    </source>
</evidence>
<dbReference type="SUPFAM" id="SSF53474">
    <property type="entry name" value="alpha/beta-Hydrolases"/>
    <property type="match status" value="1"/>
</dbReference>
<dbReference type="AlphaFoldDB" id="A0A0J6D1R1"/>
<reference evidence="2" key="1">
    <citation type="submission" date="2015-06" db="EMBL/GenBank/DDBJ databases">
        <authorList>
            <person name="Liu B."/>
            <person name="Wang J."/>
            <person name="Zhu Y."/>
            <person name="Liu G."/>
            <person name="Chen Q."/>
            <person name="Zheng C."/>
            <person name="Che J."/>
            <person name="Ge C."/>
            <person name="Shi H."/>
            <person name="Pan Z."/>
            <person name="Liu X."/>
        </authorList>
    </citation>
    <scope>NUCLEOTIDE SEQUENCE [LARGE SCALE GENOMIC DNA]</scope>
    <source>
        <strain evidence="2">DSM 16346</strain>
    </source>
</reference>
<dbReference type="PATRIC" id="fig|157733.3.peg.3951"/>
<dbReference type="STRING" id="157733.AB986_08355"/>